<evidence type="ECO:0000256" key="17">
    <source>
        <dbReference type="RuleBase" id="RU004443"/>
    </source>
</evidence>
<evidence type="ECO:0000256" key="15">
    <source>
        <dbReference type="ARBA" id="ARBA00023304"/>
    </source>
</evidence>
<dbReference type="PROSITE" id="PS00470">
    <property type="entry name" value="IDH_IMDH"/>
    <property type="match status" value="1"/>
</dbReference>
<keyword evidence="10 18" id="KW-0479">Metal-binding</keyword>
<evidence type="ECO:0000256" key="11">
    <source>
        <dbReference type="ARBA" id="ARBA00022842"/>
    </source>
</evidence>
<evidence type="ECO:0000256" key="10">
    <source>
        <dbReference type="ARBA" id="ARBA00022723"/>
    </source>
</evidence>
<feature type="domain" description="Isopropylmalate dehydrogenase-like" evidence="19">
    <location>
        <begin position="5"/>
        <end position="358"/>
    </location>
</feature>
<comment type="function">
    <text evidence="18">Catalyzes the oxidation of 3-carboxy-2-hydroxy-4-methylpentanoate (3-isopropylmalate) to 3-carboxy-4-methyl-2-oxopentanoate. The product decarboxylates to 4-methyl-2 oxopentanoate.</text>
</comment>
<dbReference type="GO" id="GO:0051287">
    <property type="term" value="F:NAD binding"/>
    <property type="evidence" value="ECO:0007669"/>
    <property type="project" value="InterPro"/>
</dbReference>
<dbReference type="SMART" id="SM01329">
    <property type="entry name" value="Iso_dh"/>
    <property type="match status" value="1"/>
</dbReference>
<evidence type="ECO:0000256" key="5">
    <source>
        <dbReference type="ARBA" id="ARBA00011738"/>
    </source>
</evidence>
<dbReference type="InterPro" id="IPR019818">
    <property type="entry name" value="IsoCit/isopropylmalate_DH_CS"/>
</dbReference>
<comment type="pathway">
    <text evidence="3 18">Amino-acid biosynthesis; L-leucine biosynthesis; L-leucine from 3-methyl-2-oxobutanoate: step 3/4.</text>
</comment>
<protein>
    <recommendedName>
        <fullName evidence="7 16">3-isopropylmalate dehydrogenase</fullName>
        <ecNumber evidence="6 16">1.1.1.85</ecNumber>
    </recommendedName>
</protein>
<dbReference type="InterPro" id="IPR024084">
    <property type="entry name" value="IsoPropMal-DH-like_dom"/>
</dbReference>
<dbReference type="PANTHER" id="PTHR42979">
    <property type="entry name" value="3-ISOPROPYLMALATE DEHYDROGENASE"/>
    <property type="match status" value="1"/>
</dbReference>
<dbReference type="OrthoDB" id="9767905at2"/>
<comment type="subunit">
    <text evidence="5 18">Homodimer.</text>
</comment>
<dbReference type="UniPathway" id="UPA00048">
    <property type="reaction ID" value="UER00072"/>
</dbReference>
<evidence type="ECO:0000256" key="7">
    <source>
        <dbReference type="ARBA" id="ARBA00019276"/>
    </source>
</evidence>
<evidence type="ECO:0000256" key="12">
    <source>
        <dbReference type="ARBA" id="ARBA00023002"/>
    </source>
</evidence>
<dbReference type="GO" id="GO:0005829">
    <property type="term" value="C:cytosol"/>
    <property type="evidence" value="ECO:0007669"/>
    <property type="project" value="TreeGrafter"/>
</dbReference>
<keyword evidence="21" id="KW-1185">Reference proteome</keyword>
<evidence type="ECO:0000256" key="1">
    <source>
        <dbReference type="ARBA" id="ARBA00000624"/>
    </source>
</evidence>
<dbReference type="EMBL" id="FUKI01000098">
    <property type="protein sequence ID" value="SJM92080.1"/>
    <property type="molecule type" value="Genomic_DNA"/>
</dbReference>
<evidence type="ECO:0000313" key="20">
    <source>
        <dbReference type="EMBL" id="SJM92080.1"/>
    </source>
</evidence>
<dbReference type="PANTHER" id="PTHR42979:SF1">
    <property type="entry name" value="3-ISOPROPYLMALATE DEHYDROGENASE"/>
    <property type="match status" value="1"/>
</dbReference>
<organism evidence="20 21">
    <name type="scientific">Crenothrix polyspora</name>
    <dbReference type="NCBI Taxonomy" id="360316"/>
    <lineage>
        <taxon>Bacteria</taxon>
        <taxon>Pseudomonadati</taxon>
        <taxon>Pseudomonadota</taxon>
        <taxon>Gammaproteobacteria</taxon>
        <taxon>Methylococcales</taxon>
        <taxon>Crenotrichaceae</taxon>
        <taxon>Crenothrix</taxon>
    </lineage>
</organism>
<evidence type="ECO:0000256" key="13">
    <source>
        <dbReference type="ARBA" id="ARBA00023027"/>
    </source>
</evidence>
<keyword evidence="12 17" id="KW-0560">Oxidoreductase</keyword>
<proteinExistence type="inferred from homology"/>
<reference evidence="21" key="1">
    <citation type="submission" date="2017-02" db="EMBL/GenBank/DDBJ databases">
        <authorList>
            <person name="Daims H."/>
        </authorList>
    </citation>
    <scope>NUCLEOTIDE SEQUENCE [LARGE SCALE GENOMIC DNA]</scope>
</reference>
<evidence type="ECO:0000256" key="4">
    <source>
        <dbReference type="ARBA" id="ARBA00008319"/>
    </source>
</evidence>
<evidence type="ECO:0000256" key="18">
    <source>
        <dbReference type="RuleBase" id="RU004445"/>
    </source>
</evidence>
<keyword evidence="11" id="KW-0460">Magnesium</keyword>
<comment type="cofactor">
    <cofactor evidence="2">
        <name>Mn(2+)</name>
        <dbReference type="ChEBI" id="CHEBI:29035"/>
    </cofactor>
</comment>
<dbReference type="GO" id="GO:0000287">
    <property type="term" value="F:magnesium ion binding"/>
    <property type="evidence" value="ECO:0007669"/>
    <property type="project" value="InterPro"/>
</dbReference>
<evidence type="ECO:0000256" key="16">
    <source>
        <dbReference type="NCBIfam" id="TIGR00169"/>
    </source>
</evidence>
<dbReference type="Pfam" id="PF00180">
    <property type="entry name" value="Iso_dh"/>
    <property type="match status" value="1"/>
</dbReference>
<dbReference type="EC" id="1.1.1.85" evidence="6 16"/>
<name>A0A1R4H892_9GAMM</name>
<dbReference type="Proteomes" id="UP000195667">
    <property type="component" value="Unassembled WGS sequence"/>
</dbReference>
<gene>
    <name evidence="20" type="primary">leuB</name>
    <name evidence="20" type="ORF">CRENPOLYSF1_240026</name>
</gene>
<evidence type="ECO:0000256" key="6">
    <source>
        <dbReference type="ARBA" id="ARBA00013101"/>
    </source>
</evidence>
<keyword evidence="14" id="KW-0464">Manganese</keyword>
<dbReference type="RefSeq" id="WP_087143235.1">
    <property type="nucleotide sequence ID" value="NZ_FUKI01000098.1"/>
</dbReference>
<keyword evidence="13 18" id="KW-0520">NAD</keyword>
<keyword evidence="9" id="KW-0028">Amino-acid biosynthesis</keyword>
<comment type="cofactor">
    <cofactor evidence="18">
        <name>Mg(2+)</name>
        <dbReference type="ChEBI" id="CHEBI:18420"/>
    </cofactor>
    <cofactor evidence="18">
        <name>Mn(2+)</name>
        <dbReference type="ChEBI" id="CHEBI:29035"/>
    </cofactor>
    <text evidence="18">Binds 1 Mg(2+) or Mn(2+) ion per subunit.</text>
</comment>
<evidence type="ECO:0000259" key="19">
    <source>
        <dbReference type="SMART" id="SM01329"/>
    </source>
</evidence>
<evidence type="ECO:0000256" key="8">
    <source>
        <dbReference type="ARBA" id="ARBA00022430"/>
    </source>
</evidence>
<dbReference type="AlphaFoldDB" id="A0A1R4H892"/>
<evidence type="ECO:0000256" key="2">
    <source>
        <dbReference type="ARBA" id="ARBA00001936"/>
    </source>
</evidence>
<evidence type="ECO:0000256" key="9">
    <source>
        <dbReference type="ARBA" id="ARBA00022605"/>
    </source>
</evidence>
<dbReference type="NCBIfam" id="TIGR00169">
    <property type="entry name" value="leuB"/>
    <property type="match status" value="1"/>
</dbReference>
<evidence type="ECO:0000256" key="3">
    <source>
        <dbReference type="ARBA" id="ARBA00004762"/>
    </source>
</evidence>
<keyword evidence="15 18" id="KW-0100">Branched-chain amino acid biosynthesis</keyword>
<sequence length="369" mass="40425">MKHYKIAVLAGDGIGPEITREALKVLKLIEERNDVSFELMPAAFGACAYFATGDAFPQATIDICDQADAILKGPIGLSHEESKKIPIDKQPERGALLPMRRRYNTYANFRPVSLPKALAHFSPLKAEIIGEGIDLVIVRELVGGLYFGQKESGINEQGLRYVKETLEYDELQIRRIMHQAFKLASKRRKLLHNIHKSNVLKSSVLWNEVMEEVAVEYPDVTVYNMLVDSAATALCLNPTQFDVMVMENMFGDILSDQGGGILGSLGLMPSACIGDDKAYYEPSHGSAPDIAGKNIANPYSMIGSVAMMLENSFDMADEAKNVWAAMQAVFSDGYSTADLSKAGSGVTMISTEQFGDKVVEKLKAMPKVS</sequence>
<keyword evidence="8 18" id="KW-0432">Leucine biosynthesis</keyword>
<evidence type="ECO:0000313" key="21">
    <source>
        <dbReference type="Proteomes" id="UP000195667"/>
    </source>
</evidence>
<dbReference type="GO" id="GO:0009098">
    <property type="term" value="P:L-leucine biosynthetic process"/>
    <property type="evidence" value="ECO:0007669"/>
    <property type="project" value="UniProtKB-UniRule"/>
</dbReference>
<evidence type="ECO:0000256" key="14">
    <source>
        <dbReference type="ARBA" id="ARBA00023211"/>
    </source>
</evidence>
<accession>A0A1R4H892</accession>
<comment type="similarity">
    <text evidence="4">Belongs to the isocitrate and isopropylmalate dehydrogenases family. LeuB type 1 subfamily.</text>
</comment>
<dbReference type="SUPFAM" id="SSF53659">
    <property type="entry name" value="Isocitrate/Isopropylmalate dehydrogenase-like"/>
    <property type="match status" value="1"/>
</dbReference>
<comment type="catalytic activity">
    <reaction evidence="1 18">
        <text>(2R,3S)-3-isopropylmalate + NAD(+) = 4-methyl-2-oxopentanoate + CO2 + NADH</text>
        <dbReference type="Rhea" id="RHEA:32271"/>
        <dbReference type="ChEBI" id="CHEBI:16526"/>
        <dbReference type="ChEBI" id="CHEBI:17865"/>
        <dbReference type="ChEBI" id="CHEBI:35121"/>
        <dbReference type="ChEBI" id="CHEBI:57540"/>
        <dbReference type="ChEBI" id="CHEBI:57945"/>
        <dbReference type="EC" id="1.1.1.85"/>
    </reaction>
</comment>
<dbReference type="Gene3D" id="3.40.718.10">
    <property type="entry name" value="Isopropylmalate Dehydrogenase"/>
    <property type="match status" value="1"/>
</dbReference>
<dbReference type="FunFam" id="3.40.718.10:FF:000006">
    <property type="entry name" value="3-isopropylmalate dehydrogenase"/>
    <property type="match status" value="1"/>
</dbReference>
<dbReference type="GO" id="GO:0003862">
    <property type="term" value="F:3-isopropylmalate dehydrogenase activity"/>
    <property type="evidence" value="ECO:0007669"/>
    <property type="project" value="UniProtKB-UniRule"/>
</dbReference>
<dbReference type="InterPro" id="IPR004429">
    <property type="entry name" value="Isopropylmalate_DH"/>
</dbReference>